<comment type="caution">
    <text evidence="13">The sequence shown here is derived from an EMBL/GenBank/DDBJ whole genome shotgun (WGS) entry which is preliminary data.</text>
</comment>
<accession>A0AAV6QF47</accession>
<keyword evidence="8" id="KW-0697">Rotamase</keyword>
<dbReference type="PROSITE" id="PS51412">
    <property type="entry name" value="MACPF_2"/>
    <property type="match status" value="1"/>
</dbReference>
<keyword evidence="7" id="KW-1015">Disulfide bond</keyword>
<feature type="coiled-coil region" evidence="9">
    <location>
        <begin position="49"/>
        <end position="76"/>
    </location>
</feature>
<evidence type="ECO:0000259" key="12">
    <source>
        <dbReference type="PROSITE" id="PS51412"/>
    </source>
</evidence>
<dbReference type="GO" id="GO:0001771">
    <property type="term" value="P:immunological synapse formation"/>
    <property type="evidence" value="ECO:0007669"/>
    <property type="project" value="TreeGrafter"/>
</dbReference>
<evidence type="ECO:0000256" key="7">
    <source>
        <dbReference type="ARBA" id="ARBA00023157"/>
    </source>
</evidence>
<dbReference type="GO" id="GO:0003755">
    <property type="term" value="F:peptidyl-prolyl cis-trans isomerase activity"/>
    <property type="evidence" value="ECO:0007669"/>
    <property type="project" value="UniProtKB-KW"/>
</dbReference>
<dbReference type="GO" id="GO:0022829">
    <property type="term" value="F:wide pore channel activity"/>
    <property type="evidence" value="ECO:0007669"/>
    <property type="project" value="TreeGrafter"/>
</dbReference>
<proteinExistence type="inferred from homology"/>
<dbReference type="EMBL" id="JAGKHQ010000018">
    <property type="protein sequence ID" value="KAG7487245.1"/>
    <property type="molecule type" value="Genomic_DNA"/>
</dbReference>
<gene>
    <name evidence="13" type="ORF">JOB18_049730</name>
</gene>
<feature type="domain" description="MACPF" evidence="12">
    <location>
        <begin position="125"/>
        <end position="470"/>
    </location>
</feature>
<dbReference type="PROSITE" id="PS50198">
    <property type="entry name" value="PPIC_PPIASE_2"/>
    <property type="match status" value="1"/>
</dbReference>
<dbReference type="InterPro" id="IPR052784">
    <property type="entry name" value="Perforin-1_pore-forming"/>
</dbReference>
<dbReference type="Pfam" id="PF00639">
    <property type="entry name" value="Rotamase"/>
    <property type="match status" value="1"/>
</dbReference>
<keyword evidence="14" id="KW-1185">Reference proteome</keyword>
<evidence type="ECO:0000256" key="6">
    <source>
        <dbReference type="ARBA" id="ARBA00023136"/>
    </source>
</evidence>
<evidence type="ECO:0000313" key="13">
    <source>
        <dbReference type="EMBL" id="KAG7487245.1"/>
    </source>
</evidence>
<evidence type="ECO:0000259" key="10">
    <source>
        <dbReference type="PROSITE" id="PS50004"/>
    </source>
</evidence>
<keyword evidence="4" id="KW-0964">Secreted</keyword>
<dbReference type="InterPro" id="IPR020863">
    <property type="entry name" value="MACPF_CS"/>
</dbReference>
<evidence type="ECO:0000256" key="4">
    <source>
        <dbReference type="ARBA" id="ARBA00022525"/>
    </source>
</evidence>
<dbReference type="GO" id="GO:0051607">
    <property type="term" value="P:defense response to virus"/>
    <property type="evidence" value="ECO:0007669"/>
    <property type="project" value="TreeGrafter"/>
</dbReference>
<dbReference type="PANTHER" id="PTHR46096">
    <property type="entry name" value="PERFORIN-1"/>
    <property type="match status" value="1"/>
</dbReference>
<evidence type="ECO:0000256" key="1">
    <source>
        <dbReference type="ARBA" id="ARBA00004370"/>
    </source>
</evidence>
<evidence type="ECO:0000256" key="3">
    <source>
        <dbReference type="ARBA" id="ARBA00009214"/>
    </source>
</evidence>
<reference evidence="13 14" key="1">
    <citation type="journal article" date="2021" name="Sci. Rep.">
        <title>Chromosome anchoring in Senegalese sole (Solea senegalensis) reveals sex-associated markers and genome rearrangements in flatfish.</title>
        <authorList>
            <person name="Guerrero-Cozar I."/>
            <person name="Gomez-Garrido J."/>
            <person name="Berbel C."/>
            <person name="Martinez-Blanch J.F."/>
            <person name="Alioto T."/>
            <person name="Claros M.G."/>
            <person name="Gagnaire P.A."/>
            <person name="Manchado M."/>
        </authorList>
    </citation>
    <scope>NUCLEOTIDE SEQUENCE [LARGE SCALE GENOMIC DNA]</scope>
    <source>
        <strain evidence="13">Sse05_10M</strain>
    </source>
</reference>
<dbReference type="InterPro" id="IPR023058">
    <property type="entry name" value="PPIase_PpiC_CS"/>
</dbReference>
<dbReference type="PROSITE" id="PS50004">
    <property type="entry name" value="C2"/>
    <property type="match status" value="1"/>
</dbReference>
<dbReference type="SMART" id="SM00457">
    <property type="entry name" value="MACPF"/>
    <property type="match status" value="1"/>
</dbReference>
<feature type="domain" description="PpiC" evidence="11">
    <location>
        <begin position="19"/>
        <end position="116"/>
    </location>
</feature>
<sequence length="611" mass="68682">MQHLYSDTFRTPPTITTSEISVRCSHLLVKHNQSRRPSSWREQNITRTKEEALDLIQKYIEQIKSGEEEFEHLASQFSDCSSAKNGGDLGQFGRAMIVLSNHAPLSPSLLLLLFHLSSVLSIPGSPVLCQSTPFIPGHNLAGEGYNMVTMRRQGAYVIDVKTYLNSNGSCELQHNPLQGNKLQKAPLSVVDWRSYSRCATNLYSSVHTSISSLLQKYTDQDSTEWKLGLDFSKFGGLDVGGTRSNAYSFASSRTREDRHSFSIHTVTCSHYSYRLSNRPPLSSEFQRDLASLPNSYTPSTKASYRLIIATYGTHYINKVYLGGRYRQFSAIRTCLSTLNGFTSSQAHSCLSLGIRLGLGKISLSPSVKTCSNVLENRDTATSSSSGLHQHLSEVKGGTGWMGEIALTHNNSVGFQDWLKTLKDHPDIVQYTLRPLYDLVPKMSQKVGLKAAIHDYFKENGIKSSTTSLNCGSSYPNLDSSCCPRRARKGYLTVTIVRAWGLKGDLIGKTEAYVKMWYANHYRRTHMIRSNYPYWNSRYYLGNVDTHLGLRIEVWDKDVSFDDLLGSCVRYLSRGTHRFTCYAKNGGIEIQYTLTCDRHLTGNQCQQYRPTP</sequence>
<keyword evidence="8" id="KW-0413">Isomerase</keyword>
<comment type="similarity">
    <text evidence="3">Belongs to the complement C6/C7/C8/C9 family.</text>
</comment>
<evidence type="ECO:0000256" key="5">
    <source>
        <dbReference type="ARBA" id="ARBA00022852"/>
    </source>
</evidence>
<dbReference type="GO" id="GO:0005576">
    <property type="term" value="C:extracellular region"/>
    <property type="evidence" value="ECO:0007669"/>
    <property type="project" value="UniProtKB-SubCell"/>
</dbReference>
<name>A0AAV6QF47_SOLSE</name>
<evidence type="ECO:0000256" key="9">
    <source>
        <dbReference type="SAM" id="Coils"/>
    </source>
</evidence>
<dbReference type="Proteomes" id="UP000693946">
    <property type="component" value="Linkage Group LG6"/>
</dbReference>
<feature type="domain" description="C2" evidence="10">
    <location>
        <begin position="471"/>
        <end position="585"/>
    </location>
</feature>
<evidence type="ECO:0000256" key="8">
    <source>
        <dbReference type="PROSITE-ProRule" id="PRU00278"/>
    </source>
</evidence>
<dbReference type="InterPro" id="IPR000297">
    <property type="entry name" value="PPIase_PpiC"/>
</dbReference>
<dbReference type="PROSITE" id="PS01096">
    <property type="entry name" value="PPIC_PPIASE_1"/>
    <property type="match status" value="1"/>
</dbReference>
<dbReference type="GO" id="GO:0001913">
    <property type="term" value="P:T cell mediated cytotoxicity"/>
    <property type="evidence" value="ECO:0007669"/>
    <property type="project" value="TreeGrafter"/>
</dbReference>
<dbReference type="Pfam" id="PF01823">
    <property type="entry name" value="MACPF"/>
    <property type="match status" value="1"/>
</dbReference>
<dbReference type="InterPro" id="IPR020864">
    <property type="entry name" value="MACPF"/>
</dbReference>
<keyword evidence="6" id="KW-0472">Membrane</keyword>
<dbReference type="Pfam" id="PF00168">
    <property type="entry name" value="C2"/>
    <property type="match status" value="1"/>
</dbReference>
<comment type="subcellular location">
    <subcellularLocation>
        <location evidence="1">Membrane</location>
    </subcellularLocation>
    <subcellularLocation>
        <location evidence="2">Secreted</location>
    </subcellularLocation>
</comment>
<dbReference type="SMART" id="SM00239">
    <property type="entry name" value="C2"/>
    <property type="match status" value="1"/>
</dbReference>
<dbReference type="PANTHER" id="PTHR46096:SF1">
    <property type="entry name" value="PERFORIN 1.5"/>
    <property type="match status" value="1"/>
</dbReference>
<evidence type="ECO:0000259" key="11">
    <source>
        <dbReference type="PROSITE" id="PS50198"/>
    </source>
</evidence>
<dbReference type="AlphaFoldDB" id="A0AAV6QF47"/>
<dbReference type="PROSITE" id="PS00279">
    <property type="entry name" value="MACPF_1"/>
    <property type="match status" value="1"/>
</dbReference>
<keyword evidence="9" id="KW-0175">Coiled coil</keyword>
<organism evidence="13 14">
    <name type="scientific">Solea senegalensis</name>
    <name type="common">Senegalese sole</name>
    <dbReference type="NCBI Taxonomy" id="28829"/>
    <lineage>
        <taxon>Eukaryota</taxon>
        <taxon>Metazoa</taxon>
        <taxon>Chordata</taxon>
        <taxon>Craniata</taxon>
        <taxon>Vertebrata</taxon>
        <taxon>Euteleostomi</taxon>
        <taxon>Actinopterygii</taxon>
        <taxon>Neopterygii</taxon>
        <taxon>Teleostei</taxon>
        <taxon>Neoteleostei</taxon>
        <taxon>Acanthomorphata</taxon>
        <taxon>Carangaria</taxon>
        <taxon>Pleuronectiformes</taxon>
        <taxon>Pleuronectoidei</taxon>
        <taxon>Soleidae</taxon>
        <taxon>Solea</taxon>
    </lineage>
</organism>
<evidence type="ECO:0000313" key="14">
    <source>
        <dbReference type="Proteomes" id="UP000693946"/>
    </source>
</evidence>
<dbReference type="GO" id="GO:0016020">
    <property type="term" value="C:membrane"/>
    <property type="evidence" value="ECO:0007669"/>
    <property type="project" value="UniProtKB-SubCell"/>
</dbReference>
<dbReference type="GO" id="GO:0031640">
    <property type="term" value="P:killing of cells of another organism"/>
    <property type="evidence" value="ECO:0007669"/>
    <property type="project" value="UniProtKB-KW"/>
</dbReference>
<protein>
    <submittedName>
        <fullName evidence="13">Perforin-1-like</fullName>
    </submittedName>
</protein>
<keyword evidence="5" id="KW-0204">Cytolysis</keyword>
<dbReference type="InterPro" id="IPR000008">
    <property type="entry name" value="C2_dom"/>
</dbReference>
<evidence type="ECO:0000256" key="2">
    <source>
        <dbReference type="ARBA" id="ARBA00004613"/>
    </source>
</evidence>